<organism evidence="1">
    <name type="scientific">Arundo donax</name>
    <name type="common">Giant reed</name>
    <name type="synonym">Donax arundinaceus</name>
    <dbReference type="NCBI Taxonomy" id="35708"/>
    <lineage>
        <taxon>Eukaryota</taxon>
        <taxon>Viridiplantae</taxon>
        <taxon>Streptophyta</taxon>
        <taxon>Embryophyta</taxon>
        <taxon>Tracheophyta</taxon>
        <taxon>Spermatophyta</taxon>
        <taxon>Magnoliopsida</taxon>
        <taxon>Liliopsida</taxon>
        <taxon>Poales</taxon>
        <taxon>Poaceae</taxon>
        <taxon>PACMAD clade</taxon>
        <taxon>Arundinoideae</taxon>
        <taxon>Arundineae</taxon>
        <taxon>Arundo</taxon>
    </lineage>
</organism>
<dbReference type="AlphaFoldDB" id="A0A0A9SHS4"/>
<reference evidence="1" key="1">
    <citation type="submission" date="2014-09" db="EMBL/GenBank/DDBJ databases">
        <authorList>
            <person name="Magalhaes I.L.F."/>
            <person name="Oliveira U."/>
            <person name="Santos F.R."/>
            <person name="Vidigal T.H.D.A."/>
            <person name="Brescovit A.D."/>
            <person name="Santos A.J."/>
        </authorList>
    </citation>
    <scope>NUCLEOTIDE SEQUENCE</scope>
    <source>
        <tissue evidence="1">Shoot tissue taken approximately 20 cm above the soil surface</tissue>
    </source>
</reference>
<dbReference type="EMBL" id="GBRH01273751">
    <property type="protein sequence ID" value="JAD24144.1"/>
    <property type="molecule type" value="Transcribed_RNA"/>
</dbReference>
<proteinExistence type="predicted"/>
<reference evidence="1" key="2">
    <citation type="journal article" date="2015" name="Data Brief">
        <title>Shoot transcriptome of the giant reed, Arundo donax.</title>
        <authorList>
            <person name="Barrero R.A."/>
            <person name="Guerrero F.D."/>
            <person name="Moolhuijzen P."/>
            <person name="Goolsby J.A."/>
            <person name="Tidwell J."/>
            <person name="Bellgard S.E."/>
            <person name="Bellgard M.I."/>
        </authorList>
    </citation>
    <scope>NUCLEOTIDE SEQUENCE</scope>
    <source>
        <tissue evidence="1">Shoot tissue taken approximately 20 cm above the soil surface</tissue>
    </source>
</reference>
<evidence type="ECO:0000313" key="1">
    <source>
        <dbReference type="EMBL" id="JAD24144.1"/>
    </source>
</evidence>
<protein>
    <submittedName>
        <fullName evidence="1">Uncharacterized protein</fullName>
    </submittedName>
</protein>
<accession>A0A0A9SHS4</accession>
<sequence length="36" mass="4153">MLGMCICYHCALSPARNSANFITRIQRTNIVHFLKE</sequence>
<name>A0A0A9SHS4_ARUDO</name>